<reference evidence="1 2" key="1">
    <citation type="journal article" date="2011" name="J. Bacteriol.">
        <title>Complete genome sequence of the plant pathogen Ralstonia solanacearum strain Po82.</title>
        <authorList>
            <person name="Xu J."/>
            <person name="Zheng H.J."/>
            <person name="Liu L."/>
            <person name="Pan Z.C."/>
            <person name="Prior P."/>
            <person name="Tang B."/>
            <person name="Xu J.S."/>
            <person name="Zhang H."/>
            <person name="Tian Q."/>
            <person name="Zhang L.Q."/>
            <person name="Feng J."/>
        </authorList>
    </citation>
    <scope>NUCLEOTIDE SEQUENCE [LARGE SCALE GENOMIC DNA]</scope>
    <source>
        <strain evidence="2">Po82</strain>
    </source>
</reference>
<dbReference type="EMBL" id="CP002820">
    <property type="protein sequence ID" value="AEG70703.1"/>
    <property type="molecule type" value="Genomic_DNA"/>
</dbReference>
<evidence type="ECO:0000313" key="1">
    <source>
        <dbReference type="EMBL" id="AEG70703.1"/>
    </source>
</evidence>
<geneLocation type="plasmid" evidence="2"/>
<gene>
    <name evidence="1" type="ordered locus">RSPO_m00061</name>
</gene>
<sequence>MDVLSWTRIEVMCVLFEAECQQSFCKLNPQLPLCTLLPPA</sequence>
<name>F6G739_RALS8</name>
<dbReference type="HOGENOM" id="CLU_3295420_0_0_4"/>
<protein>
    <submittedName>
        <fullName evidence="1">Uncharacterized protein</fullName>
    </submittedName>
</protein>
<evidence type="ECO:0000313" key="2">
    <source>
        <dbReference type="Proteomes" id="UP000007953"/>
    </source>
</evidence>
<proteinExistence type="predicted"/>
<dbReference type="KEGG" id="rsn:RSPO_m00061"/>
<accession>F6G739</accession>
<keyword evidence="1" id="KW-0614">Plasmid</keyword>
<dbReference type="AlphaFoldDB" id="F6G739"/>
<organism evidence="1 2">
    <name type="scientific">Ralstonia solanacearum (strain Po82)</name>
    <dbReference type="NCBI Taxonomy" id="1031711"/>
    <lineage>
        <taxon>Bacteria</taxon>
        <taxon>Pseudomonadati</taxon>
        <taxon>Pseudomonadota</taxon>
        <taxon>Betaproteobacteria</taxon>
        <taxon>Burkholderiales</taxon>
        <taxon>Burkholderiaceae</taxon>
        <taxon>Ralstonia</taxon>
        <taxon>Ralstonia solanacearum species complex</taxon>
    </lineage>
</organism>
<dbReference type="Proteomes" id="UP000007953">
    <property type="component" value="Plasmid megaplasmid"/>
</dbReference>